<dbReference type="AlphaFoldDB" id="A0A1W6N227"/>
<dbReference type="InterPro" id="IPR036291">
    <property type="entry name" value="NAD(P)-bd_dom_sf"/>
</dbReference>
<accession>A0A1W6N227</accession>
<dbReference type="EMBL" id="CP019948">
    <property type="protein sequence ID" value="ARN83859.1"/>
    <property type="molecule type" value="Genomic_DNA"/>
</dbReference>
<evidence type="ECO:0000313" key="3">
    <source>
        <dbReference type="EMBL" id="ARN83859.1"/>
    </source>
</evidence>
<keyword evidence="1" id="KW-0560">Oxidoreductase</keyword>
<dbReference type="InterPro" id="IPR028939">
    <property type="entry name" value="P5C_Rdtase_cat_N"/>
</dbReference>
<proteinExistence type="predicted"/>
<dbReference type="SUPFAM" id="SSF51735">
    <property type="entry name" value="NAD(P)-binding Rossmann-fold domains"/>
    <property type="match status" value="1"/>
</dbReference>
<dbReference type="Proteomes" id="UP000193978">
    <property type="component" value="Chromosome"/>
</dbReference>
<name>A0A1W6N227_9HYPH</name>
<keyword evidence="4" id="KW-1185">Reference proteome</keyword>
<protein>
    <recommendedName>
        <fullName evidence="2">Pyrroline-5-carboxylate reductase catalytic N-terminal domain-containing protein</fullName>
    </recommendedName>
</protein>
<evidence type="ECO:0000256" key="1">
    <source>
        <dbReference type="ARBA" id="ARBA00023002"/>
    </source>
</evidence>
<dbReference type="Pfam" id="PF03807">
    <property type="entry name" value="F420_oxidored"/>
    <property type="match status" value="1"/>
</dbReference>
<dbReference type="GO" id="GO:0016491">
    <property type="term" value="F:oxidoreductase activity"/>
    <property type="evidence" value="ECO:0007669"/>
    <property type="project" value="UniProtKB-KW"/>
</dbReference>
<organism evidence="3 4">
    <name type="scientific">Methylocystis bryophila</name>
    <dbReference type="NCBI Taxonomy" id="655015"/>
    <lineage>
        <taxon>Bacteria</taxon>
        <taxon>Pseudomonadati</taxon>
        <taxon>Pseudomonadota</taxon>
        <taxon>Alphaproteobacteria</taxon>
        <taxon>Hyphomicrobiales</taxon>
        <taxon>Methylocystaceae</taxon>
        <taxon>Methylocystis</taxon>
    </lineage>
</organism>
<evidence type="ECO:0000313" key="4">
    <source>
        <dbReference type="Proteomes" id="UP000193978"/>
    </source>
</evidence>
<sequence>MNFGIMGTGRMAVRLADLAAKGGHDVKLGSRNPDRAVRIAGKLGRNIRGGSYEEAASRDVVMPSVFMRDGAFDDLKPFAATVAGKIVVDILNPFNDAYDDFILPWDTSAAEELQKIWPQARIVSAFKWPFWEAFENAEFEGGPMDIVYTGNDVEAKEIMLELFKASPWRFLDGGGLAQARFTERMTLFCAQLGARYGLLPRVGWRLLGKPWTVGERDAYSATVERWDRP</sequence>
<dbReference type="KEGG" id="mbry:B1812_20860"/>
<dbReference type="PANTHER" id="PTHR14239:SF10">
    <property type="entry name" value="REDUCTASE"/>
    <property type="match status" value="1"/>
</dbReference>
<dbReference type="Gene3D" id="3.40.50.720">
    <property type="entry name" value="NAD(P)-binding Rossmann-like Domain"/>
    <property type="match status" value="1"/>
</dbReference>
<feature type="domain" description="Pyrroline-5-carboxylate reductase catalytic N-terminal" evidence="2">
    <location>
        <begin position="3"/>
        <end position="93"/>
    </location>
</feature>
<dbReference type="PANTHER" id="PTHR14239">
    <property type="entry name" value="DUDULIN-RELATED"/>
    <property type="match status" value="1"/>
</dbReference>
<dbReference type="InterPro" id="IPR051267">
    <property type="entry name" value="STEAP_metalloreductase"/>
</dbReference>
<reference evidence="3 4" key="1">
    <citation type="submission" date="2017-02" db="EMBL/GenBank/DDBJ databases">
        <authorList>
            <person name="Peterson S.W."/>
        </authorList>
    </citation>
    <scope>NUCLEOTIDE SEQUENCE [LARGE SCALE GENOMIC DNA]</scope>
    <source>
        <strain evidence="3 4">S285</strain>
    </source>
</reference>
<evidence type="ECO:0000259" key="2">
    <source>
        <dbReference type="Pfam" id="PF03807"/>
    </source>
</evidence>
<gene>
    <name evidence="3" type="ORF">B1812_20860</name>
</gene>